<protein>
    <recommendedName>
        <fullName evidence="5">Polysaccharide chain length determinant N-terminal domain-containing protein</fullName>
    </recommendedName>
</protein>
<evidence type="ECO:0008006" key="5">
    <source>
        <dbReference type="Google" id="ProtNLM"/>
    </source>
</evidence>
<evidence type="ECO:0000313" key="4">
    <source>
        <dbReference type="Proteomes" id="UP000230729"/>
    </source>
</evidence>
<name>A0A2G9ZLW7_9BACT</name>
<feature type="compositionally biased region" description="Polar residues" evidence="1">
    <location>
        <begin position="252"/>
        <end position="262"/>
    </location>
</feature>
<feature type="transmembrane region" description="Helical" evidence="2">
    <location>
        <begin position="16"/>
        <end position="34"/>
    </location>
</feature>
<reference evidence="3 4" key="1">
    <citation type="submission" date="2017-09" db="EMBL/GenBank/DDBJ databases">
        <title>Depth-based differentiation of microbial function through sediment-hosted aquifers and enrichment of novel symbionts in the deep terrestrial subsurface.</title>
        <authorList>
            <person name="Probst A.J."/>
            <person name="Ladd B."/>
            <person name="Jarett J.K."/>
            <person name="Geller-Mcgrath D.E."/>
            <person name="Sieber C.M."/>
            <person name="Emerson J.B."/>
            <person name="Anantharaman K."/>
            <person name="Thomas B.C."/>
            <person name="Malmstrom R."/>
            <person name="Stieglmeier M."/>
            <person name="Klingl A."/>
            <person name="Woyke T."/>
            <person name="Ryan C.M."/>
            <person name="Banfield J.F."/>
        </authorList>
    </citation>
    <scope>NUCLEOTIDE SEQUENCE [LARGE SCALE GENOMIC DNA]</scope>
    <source>
        <strain evidence="3">CG23_combo_of_CG06-09_8_20_14_all_49_15</strain>
    </source>
</reference>
<dbReference type="AlphaFoldDB" id="A0A2G9ZLW7"/>
<organism evidence="3 4">
    <name type="scientific">Candidatus Falkowbacteria bacterium CG23_combo_of_CG06-09_8_20_14_all_49_15</name>
    <dbReference type="NCBI Taxonomy" id="1974572"/>
    <lineage>
        <taxon>Bacteria</taxon>
        <taxon>Candidatus Falkowiibacteriota</taxon>
    </lineage>
</organism>
<sequence length="286" mass="32815">MNFYQYWQKINNHKTAFAMPLLVALLVSGLWLYFQPWQYRAETQILLVQEFKEGLDPYNASRSNEYLSTILARVVSTNIFYEQVLAAGFNISRAYFSDNPEKQLRIWQSTVKASSVYDTGIINIKVYHEDKYQLEQITRAINFTLLGKHQQYHGGGDKISLKIISTPVYSQKIARPNLRLTLVFAGLLGLIFSFAIVYLLSDSESTDERVSAKPVKQEHQDQAGREMNIDVSFAEEPARINVPKRPDIFTPENRQSNKQTADVSLDKIDDLSYEEVIKKGSMDNVL</sequence>
<feature type="transmembrane region" description="Helical" evidence="2">
    <location>
        <begin position="180"/>
        <end position="200"/>
    </location>
</feature>
<comment type="caution">
    <text evidence="3">The sequence shown here is derived from an EMBL/GenBank/DDBJ whole genome shotgun (WGS) entry which is preliminary data.</text>
</comment>
<gene>
    <name evidence="3" type="ORF">COX22_00485</name>
</gene>
<evidence type="ECO:0000256" key="1">
    <source>
        <dbReference type="SAM" id="MobiDB-lite"/>
    </source>
</evidence>
<evidence type="ECO:0000256" key="2">
    <source>
        <dbReference type="SAM" id="Phobius"/>
    </source>
</evidence>
<feature type="region of interest" description="Disordered" evidence="1">
    <location>
        <begin position="242"/>
        <end position="262"/>
    </location>
</feature>
<dbReference type="Proteomes" id="UP000230729">
    <property type="component" value="Unassembled WGS sequence"/>
</dbReference>
<keyword evidence="2" id="KW-0472">Membrane</keyword>
<proteinExistence type="predicted"/>
<dbReference type="EMBL" id="PCSD01000007">
    <property type="protein sequence ID" value="PIP34169.1"/>
    <property type="molecule type" value="Genomic_DNA"/>
</dbReference>
<keyword evidence="2" id="KW-0812">Transmembrane</keyword>
<evidence type="ECO:0000313" key="3">
    <source>
        <dbReference type="EMBL" id="PIP34169.1"/>
    </source>
</evidence>
<keyword evidence="2" id="KW-1133">Transmembrane helix</keyword>
<accession>A0A2G9ZLW7</accession>